<dbReference type="EMBL" id="MNCJ02000318">
    <property type="protein sequence ID" value="KAF5812507.1"/>
    <property type="molecule type" value="Genomic_DNA"/>
</dbReference>
<keyword evidence="2" id="KW-1133">Transmembrane helix</keyword>
<accession>A0A9K3JCF7</accession>
<evidence type="ECO:0000313" key="4">
    <source>
        <dbReference type="Proteomes" id="UP000215914"/>
    </source>
</evidence>
<evidence type="ECO:0000313" key="3">
    <source>
        <dbReference type="EMBL" id="KAF5812507.1"/>
    </source>
</evidence>
<dbReference type="AlphaFoldDB" id="A0A9K3JCF7"/>
<organism evidence="3 4">
    <name type="scientific">Helianthus annuus</name>
    <name type="common">Common sunflower</name>
    <dbReference type="NCBI Taxonomy" id="4232"/>
    <lineage>
        <taxon>Eukaryota</taxon>
        <taxon>Viridiplantae</taxon>
        <taxon>Streptophyta</taxon>
        <taxon>Embryophyta</taxon>
        <taxon>Tracheophyta</taxon>
        <taxon>Spermatophyta</taxon>
        <taxon>Magnoliopsida</taxon>
        <taxon>eudicotyledons</taxon>
        <taxon>Gunneridae</taxon>
        <taxon>Pentapetalae</taxon>
        <taxon>asterids</taxon>
        <taxon>campanulids</taxon>
        <taxon>Asterales</taxon>
        <taxon>Asteraceae</taxon>
        <taxon>Asteroideae</taxon>
        <taxon>Heliantheae alliance</taxon>
        <taxon>Heliantheae</taxon>
        <taxon>Helianthus</taxon>
    </lineage>
</organism>
<protein>
    <submittedName>
        <fullName evidence="3">Uncharacterized protein</fullName>
    </submittedName>
</protein>
<reference evidence="3" key="1">
    <citation type="journal article" date="2017" name="Nature">
        <title>The sunflower genome provides insights into oil metabolism, flowering and Asterid evolution.</title>
        <authorList>
            <person name="Badouin H."/>
            <person name="Gouzy J."/>
            <person name="Grassa C.J."/>
            <person name="Murat F."/>
            <person name="Staton S.E."/>
            <person name="Cottret L."/>
            <person name="Lelandais-Briere C."/>
            <person name="Owens G.L."/>
            <person name="Carrere S."/>
            <person name="Mayjonade B."/>
            <person name="Legrand L."/>
            <person name="Gill N."/>
            <person name="Kane N.C."/>
            <person name="Bowers J.E."/>
            <person name="Hubner S."/>
            <person name="Bellec A."/>
            <person name="Berard A."/>
            <person name="Berges H."/>
            <person name="Blanchet N."/>
            <person name="Boniface M.C."/>
            <person name="Brunel D."/>
            <person name="Catrice O."/>
            <person name="Chaidir N."/>
            <person name="Claudel C."/>
            <person name="Donnadieu C."/>
            <person name="Faraut T."/>
            <person name="Fievet G."/>
            <person name="Helmstetter N."/>
            <person name="King M."/>
            <person name="Knapp S.J."/>
            <person name="Lai Z."/>
            <person name="Le Paslier M.C."/>
            <person name="Lippi Y."/>
            <person name="Lorenzon L."/>
            <person name="Mandel J.R."/>
            <person name="Marage G."/>
            <person name="Marchand G."/>
            <person name="Marquand E."/>
            <person name="Bret-Mestries E."/>
            <person name="Morien E."/>
            <person name="Nambeesan S."/>
            <person name="Nguyen T."/>
            <person name="Pegot-Espagnet P."/>
            <person name="Pouilly N."/>
            <person name="Raftis F."/>
            <person name="Sallet E."/>
            <person name="Schiex T."/>
            <person name="Thomas J."/>
            <person name="Vandecasteele C."/>
            <person name="Vares D."/>
            <person name="Vear F."/>
            <person name="Vautrin S."/>
            <person name="Crespi M."/>
            <person name="Mangin B."/>
            <person name="Burke J.M."/>
            <person name="Salse J."/>
            <person name="Munos S."/>
            <person name="Vincourt P."/>
            <person name="Rieseberg L.H."/>
            <person name="Langlade N.B."/>
        </authorList>
    </citation>
    <scope>NUCLEOTIDE SEQUENCE</scope>
    <source>
        <tissue evidence="3">Leaves</tissue>
    </source>
</reference>
<dbReference type="GO" id="GO:0051177">
    <property type="term" value="P:meiotic sister chromatid cohesion"/>
    <property type="evidence" value="ECO:0007669"/>
    <property type="project" value="InterPro"/>
</dbReference>
<feature type="coiled-coil region" evidence="1">
    <location>
        <begin position="64"/>
        <end position="91"/>
    </location>
</feature>
<gene>
    <name evidence="3" type="ORF">HanXRQr2_Chr03g0087191</name>
</gene>
<dbReference type="PANTHER" id="PTHR46740:SF2">
    <property type="entry name" value="PROTEIN DYAD"/>
    <property type="match status" value="1"/>
</dbReference>
<evidence type="ECO:0000256" key="2">
    <source>
        <dbReference type="SAM" id="Phobius"/>
    </source>
</evidence>
<dbReference type="PANTHER" id="PTHR46740">
    <property type="entry name" value="PROTEIN DYAD"/>
    <property type="match status" value="1"/>
</dbReference>
<dbReference type="Proteomes" id="UP000215914">
    <property type="component" value="Unassembled WGS sequence"/>
</dbReference>
<reference evidence="3" key="2">
    <citation type="submission" date="2020-06" db="EMBL/GenBank/DDBJ databases">
        <title>Helianthus annuus Genome sequencing and assembly Release 2.</title>
        <authorList>
            <person name="Gouzy J."/>
            <person name="Langlade N."/>
            <person name="Munos S."/>
        </authorList>
    </citation>
    <scope>NUCLEOTIDE SEQUENCE</scope>
    <source>
        <tissue evidence="3">Leaves</tissue>
    </source>
</reference>
<evidence type="ECO:0000256" key="1">
    <source>
        <dbReference type="SAM" id="Coils"/>
    </source>
</evidence>
<comment type="caution">
    <text evidence="3">The sequence shown here is derived from an EMBL/GenBank/DDBJ whole genome shotgun (WGS) entry which is preliminary data.</text>
</comment>
<name>A0A9K3JCF7_HELAN</name>
<keyword evidence="2" id="KW-0472">Membrane</keyword>
<sequence length="158" mass="17462">MIGNPITRPAQSHNADGAMEYGLESADLLKIRKDAGVKDPFWIPRPGWKPGDSPVQDPILAKEIRNLQEVISNIKREVQELSSKKDESQAIVVSEQVDPVAKRLEATSRYFKRLGSLGFWGQLLCIIVAAVILSFLLPSLGGGESHHRLPSMLRLVVL</sequence>
<dbReference type="InterPro" id="IPR044221">
    <property type="entry name" value="DYAD/AMEIOTIC1"/>
</dbReference>
<keyword evidence="1" id="KW-0175">Coiled coil</keyword>
<keyword evidence="4" id="KW-1185">Reference proteome</keyword>
<proteinExistence type="predicted"/>
<dbReference type="Gramene" id="mRNA:HanXRQr2_Chr03g0087191">
    <property type="protein sequence ID" value="mRNA:HanXRQr2_Chr03g0087191"/>
    <property type="gene ID" value="HanXRQr2_Chr03g0087191"/>
</dbReference>
<feature type="transmembrane region" description="Helical" evidence="2">
    <location>
        <begin position="117"/>
        <end position="137"/>
    </location>
</feature>
<keyword evidence="2" id="KW-0812">Transmembrane</keyword>
<dbReference type="GO" id="GO:0007131">
    <property type="term" value="P:reciprocal meiotic recombination"/>
    <property type="evidence" value="ECO:0007669"/>
    <property type="project" value="InterPro"/>
</dbReference>